<evidence type="ECO:0000256" key="6">
    <source>
        <dbReference type="ARBA" id="ARBA00023186"/>
    </source>
</evidence>
<protein>
    <recommendedName>
        <fullName evidence="8">Ancillary SecYEG translocon subunit</fullName>
    </recommendedName>
</protein>
<dbReference type="Pfam" id="PF09976">
    <property type="entry name" value="TPR_21"/>
    <property type="match status" value="1"/>
</dbReference>
<comment type="caution">
    <text evidence="12">The sequence shown here is derived from an EMBL/GenBank/DDBJ whole genome shotgun (WGS) entry which is preliminary data.</text>
</comment>
<feature type="compositionally biased region" description="Polar residues" evidence="9">
    <location>
        <begin position="1"/>
        <end position="12"/>
    </location>
</feature>
<evidence type="ECO:0000256" key="10">
    <source>
        <dbReference type="SAM" id="Phobius"/>
    </source>
</evidence>
<proteinExistence type="inferred from homology"/>
<keyword evidence="3 10" id="KW-0812">Transmembrane</keyword>
<dbReference type="OrthoDB" id="7173339at2"/>
<reference evidence="12 13" key="1">
    <citation type="submission" date="2019-12" db="EMBL/GenBank/DDBJ databases">
        <title>Genomic-based taxomic classification of the family Erythrobacteraceae.</title>
        <authorList>
            <person name="Xu L."/>
        </authorList>
    </citation>
    <scope>NUCLEOTIDE SEQUENCE [LARGE SCALE GENOMIC DNA]</scope>
    <source>
        <strain evidence="12 13">SW-109</strain>
    </source>
</reference>
<organism evidence="12 13">
    <name type="scientific">Pontixanthobacter luteolus</name>
    <dbReference type="NCBI Taxonomy" id="295089"/>
    <lineage>
        <taxon>Bacteria</taxon>
        <taxon>Pseudomonadati</taxon>
        <taxon>Pseudomonadota</taxon>
        <taxon>Alphaproteobacteria</taxon>
        <taxon>Sphingomonadales</taxon>
        <taxon>Erythrobacteraceae</taxon>
        <taxon>Pontixanthobacter</taxon>
    </lineage>
</organism>
<dbReference type="Proteomes" id="UP000471435">
    <property type="component" value="Unassembled WGS sequence"/>
</dbReference>
<dbReference type="InterPro" id="IPR018704">
    <property type="entry name" value="SecYEG/CpoB_TPR"/>
</dbReference>
<evidence type="ECO:0000256" key="2">
    <source>
        <dbReference type="ARBA" id="ARBA00022475"/>
    </source>
</evidence>
<accession>A0A6I4V1R9</accession>
<evidence type="ECO:0000256" key="9">
    <source>
        <dbReference type="SAM" id="MobiDB-lite"/>
    </source>
</evidence>
<dbReference type="Gene3D" id="1.25.40.10">
    <property type="entry name" value="Tetratricopeptide repeat domain"/>
    <property type="match status" value="1"/>
</dbReference>
<evidence type="ECO:0000259" key="11">
    <source>
        <dbReference type="Pfam" id="PF09976"/>
    </source>
</evidence>
<dbReference type="PANTHER" id="PTHR38035">
    <property type="entry name" value="UPF0070 PROTEIN YFGM"/>
    <property type="match status" value="1"/>
</dbReference>
<evidence type="ECO:0000256" key="8">
    <source>
        <dbReference type="ARBA" id="ARBA00024235"/>
    </source>
</evidence>
<dbReference type="AlphaFoldDB" id="A0A6I4V1R9"/>
<dbReference type="PANTHER" id="PTHR38035:SF1">
    <property type="entry name" value="ANCILLARY SECYEG TRANSLOCON SUBUNIT"/>
    <property type="match status" value="1"/>
</dbReference>
<dbReference type="GO" id="GO:0005886">
    <property type="term" value="C:plasma membrane"/>
    <property type="evidence" value="ECO:0007669"/>
    <property type="project" value="UniProtKB-SubCell"/>
</dbReference>
<feature type="transmembrane region" description="Helical" evidence="10">
    <location>
        <begin position="50"/>
        <end position="67"/>
    </location>
</feature>
<feature type="region of interest" description="Disordered" evidence="9">
    <location>
        <begin position="1"/>
        <end position="21"/>
    </location>
</feature>
<feature type="domain" description="Ancillary SecYEG translocon subunit/Cell division coordinator CpoB TPR" evidence="11">
    <location>
        <begin position="45"/>
        <end position="210"/>
    </location>
</feature>
<keyword evidence="6" id="KW-0143">Chaperone</keyword>
<sequence>MALTPTTPANPSDQRKDRAAAQEDVLMREVDEAVRQDEFSDLVARYGKPLLAVVLIGLAAFAGYLYWDGQQESALEQQSETMTSALDQLEAGNLDTATTTLSTLVDGGDAGVKANAMMLQAGIAMEQGKTEEGARLFAQIAADTDAPQLLRELATIREVSAKFDTMKPEDVITRLKPMVEPGNAWFGSAGEMVAMAYLEQGKRKEAGALFAEISKNDEVPDSMRSRTRQLAGLLGVDAIEDVDEVLDEVAAASGEAPQQPAQ</sequence>
<dbReference type="InterPro" id="IPR026039">
    <property type="entry name" value="YfgM"/>
</dbReference>
<evidence type="ECO:0000256" key="7">
    <source>
        <dbReference type="ARBA" id="ARBA00024197"/>
    </source>
</evidence>
<keyword evidence="2" id="KW-1003">Cell membrane</keyword>
<keyword evidence="4 10" id="KW-1133">Transmembrane helix</keyword>
<gene>
    <name evidence="12" type="ORF">GRI43_06295</name>
</gene>
<evidence type="ECO:0000313" key="13">
    <source>
        <dbReference type="Proteomes" id="UP000471435"/>
    </source>
</evidence>
<keyword evidence="5 10" id="KW-0472">Membrane</keyword>
<evidence type="ECO:0000313" key="12">
    <source>
        <dbReference type="EMBL" id="MXP46996.1"/>
    </source>
</evidence>
<name>A0A6I4V1R9_9SPHN</name>
<keyword evidence="13" id="KW-1185">Reference proteome</keyword>
<evidence type="ECO:0000256" key="5">
    <source>
        <dbReference type="ARBA" id="ARBA00023136"/>
    </source>
</evidence>
<comment type="similarity">
    <text evidence="7">Belongs to the YfgM family.</text>
</comment>
<dbReference type="GO" id="GO:0044877">
    <property type="term" value="F:protein-containing complex binding"/>
    <property type="evidence" value="ECO:0007669"/>
    <property type="project" value="InterPro"/>
</dbReference>
<dbReference type="RefSeq" id="WP_160730168.1">
    <property type="nucleotide sequence ID" value="NZ_WTYP01000001.1"/>
</dbReference>
<evidence type="ECO:0000256" key="3">
    <source>
        <dbReference type="ARBA" id="ARBA00022692"/>
    </source>
</evidence>
<dbReference type="EMBL" id="WTYP01000001">
    <property type="protein sequence ID" value="MXP46996.1"/>
    <property type="molecule type" value="Genomic_DNA"/>
</dbReference>
<evidence type="ECO:0000256" key="1">
    <source>
        <dbReference type="ARBA" id="ARBA00004401"/>
    </source>
</evidence>
<comment type="subcellular location">
    <subcellularLocation>
        <location evidence="1">Cell membrane</location>
        <topology evidence="1">Single-pass type II membrane protein</topology>
    </subcellularLocation>
</comment>
<dbReference type="InterPro" id="IPR011990">
    <property type="entry name" value="TPR-like_helical_dom_sf"/>
</dbReference>
<evidence type="ECO:0000256" key="4">
    <source>
        <dbReference type="ARBA" id="ARBA00022989"/>
    </source>
</evidence>